<keyword evidence="5" id="KW-0133">Cell shape</keyword>
<dbReference type="GO" id="GO:0008658">
    <property type="term" value="F:penicillin binding"/>
    <property type="evidence" value="ECO:0007669"/>
    <property type="project" value="InterPro"/>
</dbReference>
<evidence type="ECO:0000259" key="12">
    <source>
        <dbReference type="Pfam" id="PF03717"/>
    </source>
</evidence>
<evidence type="ECO:0000313" key="14">
    <source>
        <dbReference type="Proteomes" id="UP000177174"/>
    </source>
</evidence>
<protein>
    <recommendedName>
        <fullName evidence="15">Penicillin-binding protein 2</fullName>
    </recommendedName>
</protein>
<dbReference type="InterPro" id="IPR012338">
    <property type="entry name" value="Beta-lactam/transpept-like"/>
</dbReference>
<evidence type="ECO:0000259" key="11">
    <source>
        <dbReference type="Pfam" id="PF00905"/>
    </source>
</evidence>
<sequence>MAKNELNVDDLIFNEHQSEPDCLELPLSRQTFMLAALSVAAIGLVILGRVVFLNFFKGDFYASRAGANVNKQVDLPAPRGIILDRFGKPLTENASSFTAFVNAAEILKNLSDSEVLISQLAEIFGISSEELKTTIGRADLESKTFIPIARNISLSQAIQLRSLNLSSVQIEDDYVRKYPDGPAFSHVLGYVGVSEEDNSIVGKSGLEAQYDNVLRGADGEFIIYRDVNGKPLDQKVAREPVTGSNLTTTIDADLQRFFYQRLKSGLAGLGREAGVGLAIDPRNGEILALISLPGFDNNQVSKYLKASNQPLFNRAISGLYTPGSTIKTMVALAALKEKIVDPSFQIYSAGFIEIPNPYDKDRPSRFLDWKPHGWVDLHSALARSSNVYFYEVGGGFEGLKGLGIDRLIGYWKKFLLGEKTGVDLPEENSGFLPNPEEKEKRTGQIWRIGDTYNVTIGQGDLLVTPIQLLNFIASIANGGKIFRPHLIGNGEPDVLLDYSDWKDELGNVQEGMRDTVRKYYGTANMLAAMPVSAAAKTGSSQVANNTKINAFFVGYSPAGTSAEEGPPKIAVLVLIENAREGSLNAVPIAKDVLEWYYYNRLK</sequence>
<dbReference type="AlphaFoldDB" id="A0A1G1ZK34"/>
<accession>A0A1G1ZK34</accession>
<dbReference type="InterPro" id="IPR001460">
    <property type="entry name" value="PCN-bd_Tpept"/>
</dbReference>
<feature type="domain" description="Penicillin-binding protein transpeptidase" evidence="11">
    <location>
        <begin position="276"/>
        <end position="594"/>
    </location>
</feature>
<evidence type="ECO:0000256" key="3">
    <source>
        <dbReference type="ARBA" id="ARBA00022475"/>
    </source>
</evidence>
<feature type="transmembrane region" description="Helical" evidence="10">
    <location>
        <begin position="32"/>
        <end position="56"/>
    </location>
</feature>
<keyword evidence="3" id="KW-1003">Cell membrane</keyword>
<dbReference type="Proteomes" id="UP000177174">
    <property type="component" value="Unassembled WGS sequence"/>
</dbReference>
<keyword evidence="8 10" id="KW-0472">Membrane</keyword>
<dbReference type="GO" id="GO:0071972">
    <property type="term" value="F:peptidoglycan L,D-transpeptidase activity"/>
    <property type="evidence" value="ECO:0007669"/>
    <property type="project" value="TreeGrafter"/>
</dbReference>
<dbReference type="InterPro" id="IPR036138">
    <property type="entry name" value="PBP_dimer_sf"/>
</dbReference>
<reference evidence="13 14" key="1">
    <citation type="journal article" date="2016" name="Nat. Commun.">
        <title>Thousands of microbial genomes shed light on interconnected biogeochemical processes in an aquifer system.</title>
        <authorList>
            <person name="Anantharaman K."/>
            <person name="Brown C.T."/>
            <person name="Hug L.A."/>
            <person name="Sharon I."/>
            <person name="Castelle C.J."/>
            <person name="Probst A.J."/>
            <person name="Thomas B.C."/>
            <person name="Singh A."/>
            <person name="Wilkins M.J."/>
            <person name="Karaoz U."/>
            <person name="Brodie E.L."/>
            <person name="Williams K.H."/>
            <person name="Hubbard S.S."/>
            <person name="Banfield J.F."/>
        </authorList>
    </citation>
    <scope>NUCLEOTIDE SEQUENCE [LARGE SCALE GENOMIC DNA]</scope>
</reference>
<dbReference type="Pfam" id="PF03717">
    <property type="entry name" value="PBP_dimer"/>
    <property type="match status" value="1"/>
</dbReference>
<name>A0A1G1ZK34_9BACT</name>
<evidence type="ECO:0000313" key="13">
    <source>
        <dbReference type="EMBL" id="OGY64875.1"/>
    </source>
</evidence>
<evidence type="ECO:0008006" key="15">
    <source>
        <dbReference type="Google" id="ProtNLM"/>
    </source>
</evidence>
<keyword evidence="9" id="KW-0961">Cell wall biogenesis/degradation</keyword>
<evidence type="ECO:0000256" key="6">
    <source>
        <dbReference type="ARBA" id="ARBA00022984"/>
    </source>
</evidence>
<dbReference type="Gene3D" id="3.40.710.10">
    <property type="entry name" value="DD-peptidase/beta-lactamase superfamily"/>
    <property type="match status" value="1"/>
</dbReference>
<evidence type="ECO:0000256" key="7">
    <source>
        <dbReference type="ARBA" id="ARBA00022989"/>
    </source>
</evidence>
<dbReference type="InterPro" id="IPR005311">
    <property type="entry name" value="PBP_dimer"/>
</dbReference>
<dbReference type="Pfam" id="PF00905">
    <property type="entry name" value="Transpeptidase"/>
    <property type="match status" value="1"/>
</dbReference>
<organism evidence="13 14">
    <name type="scientific">Candidatus Harrisonbacteria bacterium RIFCSPHIGHO2_12_FULL_48_16</name>
    <dbReference type="NCBI Taxonomy" id="1798405"/>
    <lineage>
        <taxon>Bacteria</taxon>
        <taxon>Candidatus Harrisoniibacteriota</taxon>
    </lineage>
</organism>
<evidence type="ECO:0000256" key="2">
    <source>
        <dbReference type="ARBA" id="ARBA00004236"/>
    </source>
</evidence>
<dbReference type="SUPFAM" id="SSF56519">
    <property type="entry name" value="Penicillin binding protein dimerisation domain"/>
    <property type="match status" value="1"/>
</dbReference>
<evidence type="ECO:0000256" key="5">
    <source>
        <dbReference type="ARBA" id="ARBA00022960"/>
    </source>
</evidence>
<keyword evidence="6" id="KW-0573">Peptidoglycan synthesis</keyword>
<dbReference type="GO" id="GO:0009252">
    <property type="term" value="P:peptidoglycan biosynthetic process"/>
    <property type="evidence" value="ECO:0007669"/>
    <property type="project" value="UniProtKB-KW"/>
</dbReference>
<evidence type="ECO:0000256" key="8">
    <source>
        <dbReference type="ARBA" id="ARBA00023136"/>
    </source>
</evidence>
<proteinExistence type="predicted"/>
<dbReference type="Gene3D" id="3.90.1310.10">
    <property type="entry name" value="Penicillin-binding protein 2a (Domain 2)"/>
    <property type="match status" value="1"/>
</dbReference>
<dbReference type="SUPFAM" id="SSF56601">
    <property type="entry name" value="beta-lactamase/transpeptidase-like"/>
    <property type="match status" value="1"/>
</dbReference>
<evidence type="ECO:0000256" key="1">
    <source>
        <dbReference type="ARBA" id="ARBA00004167"/>
    </source>
</evidence>
<dbReference type="PANTHER" id="PTHR30627">
    <property type="entry name" value="PEPTIDOGLYCAN D,D-TRANSPEPTIDASE"/>
    <property type="match status" value="1"/>
</dbReference>
<dbReference type="GO" id="GO:0071555">
    <property type="term" value="P:cell wall organization"/>
    <property type="evidence" value="ECO:0007669"/>
    <property type="project" value="UniProtKB-KW"/>
</dbReference>
<keyword evidence="4 10" id="KW-0812">Transmembrane</keyword>
<dbReference type="EMBL" id="MHJH01000011">
    <property type="protein sequence ID" value="OGY64875.1"/>
    <property type="molecule type" value="Genomic_DNA"/>
</dbReference>
<dbReference type="InterPro" id="IPR050515">
    <property type="entry name" value="Beta-lactam/transpept"/>
</dbReference>
<feature type="domain" description="Penicillin-binding protein dimerisation" evidence="12">
    <location>
        <begin position="75"/>
        <end position="234"/>
    </location>
</feature>
<gene>
    <name evidence="13" type="ORF">A3E64_00490</name>
</gene>
<keyword evidence="7 10" id="KW-1133">Transmembrane helix</keyword>
<evidence type="ECO:0000256" key="10">
    <source>
        <dbReference type="SAM" id="Phobius"/>
    </source>
</evidence>
<evidence type="ECO:0000256" key="9">
    <source>
        <dbReference type="ARBA" id="ARBA00023316"/>
    </source>
</evidence>
<comment type="subcellular location">
    <subcellularLocation>
        <location evidence="2">Cell membrane</location>
    </subcellularLocation>
    <subcellularLocation>
        <location evidence="1">Membrane</location>
        <topology evidence="1">Single-pass membrane protein</topology>
    </subcellularLocation>
</comment>
<dbReference type="PANTHER" id="PTHR30627:SF2">
    <property type="entry name" value="PEPTIDOGLYCAN D,D-TRANSPEPTIDASE MRDA"/>
    <property type="match status" value="1"/>
</dbReference>
<dbReference type="GO" id="GO:0008360">
    <property type="term" value="P:regulation of cell shape"/>
    <property type="evidence" value="ECO:0007669"/>
    <property type="project" value="UniProtKB-KW"/>
</dbReference>
<comment type="caution">
    <text evidence="13">The sequence shown here is derived from an EMBL/GenBank/DDBJ whole genome shotgun (WGS) entry which is preliminary data.</text>
</comment>
<dbReference type="STRING" id="1798405.A3E64_00490"/>
<dbReference type="GO" id="GO:0005886">
    <property type="term" value="C:plasma membrane"/>
    <property type="evidence" value="ECO:0007669"/>
    <property type="project" value="UniProtKB-SubCell"/>
</dbReference>
<evidence type="ECO:0000256" key="4">
    <source>
        <dbReference type="ARBA" id="ARBA00022692"/>
    </source>
</evidence>